<dbReference type="HOGENOM" id="CLU_2487913_0_0_1"/>
<dbReference type="EMBL" id="CM001881">
    <property type="protein sequence ID" value="EOY21658.1"/>
    <property type="molecule type" value="Genomic_DNA"/>
</dbReference>
<protein>
    <submittedName>
        <fullName evidence="1">Uncharacterized protein</fullName>
    </submittedName>
</protein>
<evidence type="ECO:0000313" key="2">
    <source>
        <dbReference type="Proteomes" id="UP000026915"/>
    </source>
</evidence>
<evidence type="ECO:0000313" key="1">
    <source>
        <dbReference type="EMBL" id="EOY21658.1"/>
    </source>
</evidence>
<dbReference type="Proteomes" id="UP000026915">
    <property type="component" value="Chromosome 3"/>
</dbReference>
<name>A0A061FXB2_THECC</name>
<keyword evidence="2" id="KW-1185">Reference proteome</keyword>
<dbReference type="Gramene" id="EOY21658">
    <property type="protein sequence ID" value="EOY21658"/>
    <property type="gene ID" value="TCM_013690"/>
</dbReference>
<reference evidence="1" key="1">
    <citation type="journal article" date="2013" name="Genome Biol.">
        <title>The genome sequence of the most widely cultivated cacao type and its use to identify candidate genes regulating pod color.</title>
        <authorList>
            <person name="Motamayor J.C."/>
            <person name="Mockaitis K."/>
            <person name="Schmutz J."/>
            <person name="Haiminen N."/>
            <person name="Iii D.L."/>
            <person name="Cornejo O."/>
            <person name="Findley S.D."/>
            <person name="Zheng P."/>
            <person name="Utro F."/>
            <person name="Royaert S."/>
            <person name="Saski C."/>
            <person name="Jenkins J."/>
            <person name="Podicheti R."/>
            <person name="Zhao M."/>
            <person name="Scheffler B.E."/>
            <person name="Stack J.C."/>
            <person name="Feltus F.A."/>
            <person name="Mustiga G.M."/>
            <person name="Amores F."/>
            <person name="Phillips W."/>
            <person name="Marelli J.P."/>
            <person name="May G.D."/>
            <person name="Shapiro H."/>
            <person name="Ma J."/>
            <person name="Bustamante C.D."/>
            <person name="Schnell R.J."/>
            <person name="Main D."/>
            <person name="Gilbert D."/>
            <person name="Parida L."/>
            <person name="Kuhn D.N."/>
        </authorList>
    </citation>
    <scope>NUCLEOTIDE SEQUENCE [LARGE SCALE GENOMIC DNA]</scope>
</reference>
<proteinExistence type="predicted"/>
<dbReference type="AlphaFoldDB" id="A0A061FXB2"/>
<gene>
    <name evidence="1" type="ORF">TCM_013690</name>
</gene>
<organism evidence="1 2">
    <name type="scientific">Theobroma cacao</name>
    <name type="common">Cacao</name>
    <name type="synonym">Cocoa</name>
    <dbReference type="NCBI Taxonomy" id="3641"/>
    <lineage>
        <taxon>Eukaryota</taxon>
        <taxon>Viridiplantae</taxon>
        <taxon>Streptophyta</taxon>
        <taxon>Embryophyta</taxon>
        <taxon>Tracheophyta</taxon>
        <taxon>Spermatophyta</taxon>
        <taxon>Magnoliopsida</taxon>
        <taxon>eudicotyledons</taxon>
        <taxon>Gunneridae</taxon>
        <taxon>Pentapetalae</taxon>
        <taxon>rosids</taxon>
        <taxon>malvids</taxon>
        <taxon>Malvales</taxon>
        <taxon>Malvaceae</taxon>
        <taxon>Byttnerioideae</taxon>
        <taxon>Theobroma</taxon>
    </lineage>
</organism>
<accession>A0A061FXB2</accession>
<sequence length="87" mass="10496">MLLCFDHAFFYRTPNKWRRLRQRPNMVEKHRSIHFRQHSTKIQPDLALNGQIWWREAQDLVLPDQIPWLDLALYGQIQPRGSTDLVS</sequence>
<dbReference type="InParanoid" id="A0A061FXB2"/>